<accession>A0ABS5SZR4</accession>
<dbReference type="EMBL" id="JABBFR010000031">
    <property type="protein sequence ID" value="MBT0725600.1"/>
    <property type="molecule type" value="Genomic_DNA"/>
</dbReference>
<dbReference type="Pfam" id="PF13333">
    <property type="entry name" value="rve_2"/>
    <property type="match status" value="1"/>
</dbReference>
<proteinExistence type="predicted"/>
<organism evidence="2 3">
    <name type="scientific">Rosenbergiella gaditana</name>
    <dbReference type="NCBI Taxonomy" id="2726987"/>
    <lineage>
        <taxon>Bacteria</taxon>
        <taxon>Pseudomonadati</taxon>
        <taxon>Pseudomonadota</taxon>
        <taxon>Gammaproteobacteria</taxon>
        <taxon>Enterobacterales</taxon>
        <taxon>Erwiniaceae</taxon>
        <taxon>Rosenbergiella</taxon>
    </lineage>
</organism>
<dbReference type="Proteomes" id="UP000790096">
    <property type="component" value="Unassembled WGS sequence"/>
</dbReference>
<gene>
    <name evidence="2" type="ORF">HH682_14500</name>
</gene>
<protein>
    <submittedName>
        <fullName evidence="2">IS3 family transposase</fullName>
    </submittedName>
</protein>
<evidence type="ECO:0000313" key="2">
    <source>
        <dbReference type="EMBL" id="MBT0725600.1"/>
    </source>
</evidence>
<dbReference type="InterPro" id="IPR001584">
    <property type="entry name" value="Integrase_cat-core"/>
</dbReference>
<evidence type="ECO:0000313" key="3">
    <source>
        <dbReference type="Proteomes" id="UP000790096"/>
    </source>
</evidence>
<feature type="domain" description="Integrase catalytic" evidence="1">
    <location>
        <begin position="3"/>
        <end position="51"/>
    </location>
</feature>
<sequence length="52" mass="6184">MRVQCIHDERFVSRETMRATVFNDIECDDNCWRRHAVCVGLSPEQFENQTLP</sequence>
<reference evidence="2 3" key="1">
    <citation type="submission" date="2020-04" db="EMBL/GenBank/DDBJ databases">
        <title>Genome sequencing of Rosenbergiella species.</title>
        <authorList>
            <person name="Alvarez-Perez S."/>
            <person name="Lievens B."/>
        </authorList>
    </citation>
    <scope>NUCLEOTIDE SEQUENCE [LARGE SCALE GENOMIC DNA]</scope>
    <source>
        <strain evidence="2 3">S61</strain>
    </source>
</reference>
<evidence type="ECO:0000259" key="1">
    <source>
        <dbReference type="Pfam" id="PF13333"/>
    </source>
</evidence>
<name>A0ABS5SZR4_9GAMM</name>
<keyword evidence="3" id="KW-1185">Reference proteome</keyword>
<comment type="caution">
    <text evidence="2">The sequence shown here is derived from an EMBL/GenBank/DDBJ whole genome shotgun (WGS) entry which is preliminary data.</text>
</comment>